<dbReference type="AlphaFoldDB" id="A0A3P7JRD3"/>
<dbReference type="PANTHER" id="PTHR46238">
    <property type="entry name" value="REVERSE TRANSCRIPTASE DOMAIN-CONTAINING PROTEIN"/>
    <property type="match status" value="1"/>
</dbReference>
<dbReference type="PROSITE" id="PS00354">
    <property type="entry name" value="HMGI_Y"/>
    <property type="match status" value="1"/>
</dbReference>
<keyword evidence="4" id="KW-1185">Reference proteome</keyword>
<name>A0A3P7JRD3_STRVU</name>
<proteinExistence type="predicted"/>
<dbReference type="EMBL" id="UYYB01103105">
    <property type="protein sequence ID" value="VDM78837.1"/>
    <property type="molecule type" value="Genomic_DNA"/>
</dbReference>
<organism evidence="3 4">
    <name type="scientific">Strongylus vulgaris</name>
    <name type="common">Blood worm</name>
    <dbReference type="NCBI Taxonomy" id="40348"/>
    <lineage>
        <taxon>Eukaryota</taxon>
        <taxon>Metazoa</taxon>
        <taxon>Ecdysozoa</taxon>
        <taxon>Nematoda</taxon>
        <taxon>Chromadorea</taxon>
        <taxon>Rhabditida</taxon>
        <taxon>Rhabditina</taxon>
        <taxon>Rhabditomorpha</taxon>
        <taxon>Strongyloidea</taxon>
        <taxon>Strongylidae</taxon>
        <taxon>Strongylus</taxon>
    </lineage>
</organism>
<dbReference type="GO" id="GO:0005634">
    <property type="term" value="C:nucleus"/>
    <property type="evidence" value="ECO:0007669"/>
    <property type="project" value="UniProtKB-SubCell"/>
</dbReference>
<keyword evidence="2" id="KW-0539">Nucleus</keyword>
<dbReference type="PANTHER" id="PTHR46238:SF8">
    <property type="entry name" value="ENDONUCLEASE_EXONUCLEASE_PHOSPHATASE DOMAIN-CONTAINING PROTEIN"/>
    <property type="match status" value="1"/>
</dbReference>
<dbReference type="OrthoDB" id="5849210at2759"/>
<evidence type="ECO:0000313" key="4">
    <source>
        <dbReference type="Proteomes" id="UP000270094"/>
    </source>
</evidence>
<evidence type="ECO:0000256" key="1">
    <source>
        <dbReference type="ARBA" id="ARBA00004123"/>
    </source>
</evidence>
<protein>
    <recommendedName>
        <fullName evidence="5">Reverse transcriptase domain-containing protein</fullName>
    </recommendedName>
</protein>
<evidence type="ECO:0008006" key="5">
    <source>
        <dbReference type="Google" id="ProtNLM"/>
    </source>
</evidence>
<reference evidence="3 4" key="1">
    <citation type="submission" date="2018-11" db="EMBL/GenBank/DDBJ databases">
        <authorList>
            <consortium name="Pathogen Informatics"/>
        </authorList>
    </citation>
    <scope>NUCLEOTIDE SEQUENCE [LARGE SCALE GENOMIC DNA]</scope>
</reference>
<evidence type="ECO:0000313" key="3">
    <source>
        <dbReference type="EMBL" id="VDM78837.1"/>
    </source>
</evidence>
<comment type="subcellular location">
    <subcellularLocation>
        <location evidence="1">Nucleus</location>
    </subcellularLocation>
</comment>
<dbReference type="Proteomes" id="UP000270094">
    <property type="component" value="Unassembled WGS sequence"/>
</dbReference>
<dbReference type="GO" id="GO:0006355">
    <property type="term" value="P:regulation of DNA-templated transcription"/>
    <property type="evidence" value="ECO:0007669"/>
    <property type="project" value="InterPro"/>
</dbReference>
<gene>
    <name evidence="3" type="ORF">SVUK_LOCUS13835</name>
</gene>
<dbReference type="InterPro" id="IPR000637">
    <property type="entry name" value="HMGI/Y_DNA-bd_CS"/>
</dbReference>
<sequence length="193" mass="22790">MWKWESNFRNHIIDEKPIKEASIFRYLGSCISGEGGLQDEISAKTNASWMKWRTFTGVLCDKRMPVQFKSQIYRTVIRPTALYGSECWPSTQRTQAWFHEEKNAALDIKYHLVDHVCNDTVRARMKVAPIVKKMQENRLRWYGHVSRRNENHITRMAMSLEFAGKRPRGRPKMRWMDSIKADLKELSIDNIMP</sequence>
<accession>A0A3P7JRD3</accession>
<evidence type="ECO:0000256" key="2">
    <source>
        <dbReference type="ARBA" id="ARBA00023242"/>
    </source>
</evidence>